<accession>A0A6A6LJV8</accession>
<gene>
    <name evidence="3" type="ORF">GH714_016608</name>
    <name evidence="2" type="ORF">GH714_039719</name>
</gene>
<reference evidence="3 4" key="1">
    <citation type="journal article" date="2020" name="Mol. Plant">
        <title>The Chromosome-Based Rubber Tree Genome Provides New Insights into Spurge Genome Evolution and Rubber Biosynthesis.</title>
        <authorList>
            <person name="Liu J."/>
            <person name="Shi C."/>
            <person name="Shi C.C."/>
            <person name="Li W."/>
            <person name="Zhang Q.J."/>
            <person name="Zhang Y."/>
            <person name="Li K."/>
            <person name="Lu H.F."/>
            <person name="Shi C."/>
            <person name="Zhu S.T."/>
            <person name="Xiao Z.Y."/>
            <person name="Nan H."/>
            <person name="Yue Y."/>
            <person name="Zhu X.G."/>
            <person name="Wu Y."/>
            <person name="Hong X.N."/>
            <person name="Fan G.Y."/>
            <person name="Tong Y."/>
            <person name="Zhang D."/>
            <person name="Mao C.L."/>
            <person name="Liu Y.L."/>
            <person name="Hao S.J."/>
            <person name="Liu W.Q."/>
            <person name="Lv M.Q."/>
            <person name="Zhang H.B."/>
            <person name="Liu Y."/>
            <person name="Hu-Tang G.R."/>
            <person name="Wang J.P."/>
            <person name="Wang J.H."/>
            <person name="Sun Y.H."/>
            <person name="Ni S.B."/>
            <person name="Chen W.B."/>
            <person name="Zhang X.C."/>
            <person name="Jiao Y.N."/>
            <person name="Eichler E.E."/>
            <person name="Li G.H."/>
            <person name="Liu X."/>
            <person name="Gao L.Z."/>
        </authorList>
    </citation>
    <scope>NUCLEOTIDE SEQUENCE [LARGE SCALE GENOMIC DNA]</scope>
    <source>
        <strain evidence="4">cv. GT1</strain>
        <tissue evidence="3">Leaf</tissue>
    </source>
</reference>
<name>A0A6A6LJV8_HEVBR</name>
<protein>
    <submittedName>
        <fullName evidence="3">Uncharacterized protein</fullName>
    </submittedName>
</protein>
<dbReference type="EMBL" id="JAAGAX010000017">
    <property type="protein sequence ID" value="KAF2287355.1"/>
    <property type="molecule type" value="Genomic_DNA"/>
</dbReference>
<dbReference type="PANTHER" id="PTHR33785">
    <property type="entry name" value="OS06G0550800 PROTEIN"/>
    <property type="match status" value="1"/>
</dbReference>
<evidence type="ECO:0000313" key="3">
    <source>
        <dbReference type="EMBL" id="KAF2300827.1"/>
    </source>
</evidence>
<evidence type="ECO:0000313" key="4">
    <source>
        <dbReference type="Proteomes" id="UP000467840"/>
    </source>
</evidence>
<evidence type="ECO:0000313" key="2">
    <source>
        <dbReference type="EMBL" id="KAF2287355.1"/>
    </source>
</evidence>
<feature type="region of interest" description="Disordered" evidence="1">
    <location>
        <begin position="261"/>
        <end position="291"/>
    </location>
</feature>
<organism evidence="3 4">
    <name type="scientific">Hevea brasiliensis</name>
    <name type="common">Para rubber tree</name>
    <name type="synonym">Siphonia brasiliensis</name>
    <dbReference type="NCBI Taxonomy" id="3981"/>
    <lineage>
        <taxon>Eukaryota</taxon>
        <taxon>Viridiplantae</taxon>
        <taxon>Streptophyta</taxon>
        <taxon>Embryophyta</taxon>
        <taxon>Tracheophyta</taxon>
        <taxon>Spermatophyta</taxon>
        <taxon>Magnoliopsida</taxon>
        <taxon>eudicotyledons</taxon>
        <taxon>Gunneridae</taxon>
        <taxon>Pentapetalae</taxon>
        <taxon>rosids</taxon>
        <taxon>fabids</taxon>
        <taxon>Malpighiales</taxon>
        <taxon>Euphorbiaceae</taxon>
        <taxon>Crotonoideae</taxon>
        <taxon>Micrandreae</taxon>
        <taxon>Hevea</taxon>
    </lineage>
</organism>
<dbReference type="AlphaFoldDB" id="A0A6A6LJV8"/>
<evidence type="ECO:0000256" key="1">
    <source>
        <dbReference type="SAM" id="MobiDB-lite"/>
    </source>
</evidence>
<feature type="compositionally biased region" description="Basic and acidic residues" evidence="1">
    <location>
        <begin position="265"/>
        <end position="278"/>
    </location>
</feature>
<proteinExistence type="predicted"/>
<keyword evidence="4" id="KW-1185">Reference proteome</keyword>
<dbReference type="Proteomes" id="UP000467840">
    <property type="component" value="Chromosome 4"/>
</dbReference>
<dbReference type="EMBL" id="JAAGAX010000010">
    <property type="protein sequence ID" value="KAF2300827.1"/>
    <property type="molecule type" value="Genomic_DNA"/>
</dbReference>
<feature type="region of interest" description="Disordered" evidence="1">
    <location>
        <begin position="176"/>
        <end position="197"/>
    </location>
</feature>
<sequence>MDCFDDDPFETSSSRDEKVDGVHQLLEEGWFFGKLLTRKPRSFLMLRCYSDPTPNFDQAILAENNPCIGKVVGNSIREPSLLPCIGWREEKIEEKQPTCRQLSDKASVQQPIKPTTCAEGIQENRRSKVITGQPSKHKLLRTPSLPPCIGRKEVEEEEEENDDNITMSRLIRQAMSPRHTSKGMIQSSSMPRYRPPRNWKMQTIDTVNANSKQKRNLGCSNQRNIQRSLSNIESQEVQGFKDSGFTFNKQDLNQSEVGILPGLQDEQKKNQDHQDQDKVRRRPHLSKAWHLQKQSCAPPIPIWAPKNSAQEMKAQLKYWARAVASNVR</sequence>
<dbReference type="PANTHER" id="PTHR33785:SF5">
    <property type="entry name" value="SERINE_ARGININE REPETITIVE MATRIX PROTEIN"/>
    <property type="match status" value="1"/>
</dbReference>
<dbReference type="Proteomes" id="UP000467840">
    <property type="component" value="Chromosome 3"/>
</dbReference>
<comment type="caution">
    <text evidence="3">The sequence shown here is derived from an EMBL/GenBank/DDBJ whole genome shotgun (WGS) entry which is preliminary data.</text>
</comment>